<protein>
    <recommendedName>
        <fullName evidence="12">Cytochrome P450</fullName>
    </recommendedName>
</protein>
<dbReference type="InterPro" id="IPR001128">
    <property type="entry name" value="Cyt_P450"/>
</dbReference>
<evidence type="ECO:0000256" key="5">
    <source>
        <dbReference type="ARBA" id="ARBA00023002"/>
    </source>
</evidence>
<gene>
    <name evidence="10" type="ORF">BINO364_LOCUS12505</name>
</gene>
<dbReference type="InterPro" id="IPR002401">
    <property type="entry name" value="Cyt_P450_E_grp-I"/>
</dbReference>
<reference evidence="10" key="1">
    <citation type="submission" date="2021-12" db="EMBL/GenBank/DDBJ databases">
        <authorList>
            <person name="Martin H S."/>
        </authorList>
    </citation>
    <scope>NUCLEOTIDE SEQUENCE</scope>
</reference>
<evidence type="ECO:0000313" key="10">
    <source>
        <dbReference type="EMBL" id="CAH0727124.1"/>
    </source>
</evidence>
<dbReference type="Proteomes" id="UP000838878">
    <property type="component" value="Chromosome 6"/>
</dbReference>
<accession>A0A8J9YDV0</accession>
<keyword evidence="11" id="KW-1185">Reference proteome</keyword>
<evidence type="ECO:0000256" key="7">
    <source>
        <dbReference type="ARBA" id="ARBA00023033"/>
    </source>
</evidence>
<dbReference type="GO" id="GO:0005506">
    <property type="term" value="F:iron ion binding"/>
    <property type="evidence" value="ECO:0007669"/>
    <property type="project" value="InterPro"/>
</dbReference>
<dbReference type="SUPFAM" id="SSF48264">
    <property type="entry name" value="Cytochrome P450"/>
    <property type="match status" value="1"/>
</dbReference>
<evidence type="ECO:0000256" key="9">
    <source>
        <dbReference type="RuleBase" id="RU000461"/>
    </source>
</evidence>
<dbReference type="PRINTS" id="PR00385">
    <property type="entry name" value="P450"/>
</dbReference>
<dbReference type="GO" id="GO:0020037">
    <property type="term" value="F:heme binding"/>
    <property type="evidence" value="ECO:0007669"/>
    <property type="project" value="InterPro"/>
</dbReference>
<sequence>MTMLLSKLQFINPSTKKIFNYGNKYLNWQAIRKQTAKPLEVNSDIHSPSQSEASNTGVTSDINEVNVYPTVTRVVPMLLRDKDPIVLPFDEVPGPKSLKYLSVFRNYLSEIGTQMTANFLTFGLNIGLITFSKKFQLLDTELIYSQCDPSWMYHSLDKATDAIVKCETGFHLWKFFTTPAWYSLVKYCNILDSLIGKYVLEAEQDLSINAQDDDGKYPYSLASAMLLSENKFKTEDIATILMDMLLIGVNTITTSMSFLLYNIATHQKCQRQLHQEIGNLNEDMVVKGVSKLKETTPYLQACIKETLRLVPPIPLLTRILSRNITLDGYNIPRGTLIIMSSRDASLKESNYDHASIFYPERWLKADCKEYHAFASIPFGFGARKCVGQNIAETMLSLLTIRVKNIDY</sequence>
<name>A0A8J9YDV0_9NEOP</name>
<dbReference type="PROSITE" id="PS00086">
    <property type="entry name" value="CYTOCHROME_P450"/>
    <property type="match status" value="1"/>
</dbReference>
<comment type="similarity">
    <text evidence="2 9">Belongs to the cytochrome P450 family.</text>
</comment>
<evidence type="ECO:0000256" key="1">
    <source>
        <dbReference type="ARBA" id="ARBA00001971"/>
    </source>
</evidence>
<evidence type="ECO:0000256" key="4">
    <source>
        <dbReference type="ARBA" id="ARBA00022723"/>
    </source>
</evidence>
<evidence type="ECO:0000256" key="2">
    <source>
        <dbReference type="ARBA" id="ARBA00010617"/>
    </source>
</evidence>
<dbReference type="Gene3D" id="1.10.630.10">
    <property type="entry name" value="Cytochrome P450"/>
    <property type="match status" value="1"/>
</dbReference>
<evidence type="ECO:0008006" key="12">
    <source>
        <dbReference type="Google" id="ProtNLM"/>
    </source>
</evidence>
<dbReference type="EMBL" id="OV170226">
    <property type="protein sequence ID" value="CAH0727124.1"/>
    <property type="molecule type" value="Genomic_DNA"/>
</dbReference>
<keyword evidence="7 9" id="KW-0503">Monooxygenase</keyword>
<dbReference type="GO" id="GO:0016705">
    <property type="term" value="F:oxidoreductase activity, acting on paired donors, with incorporation or reduction of molecular oxygen"/>
    <property type="evidence" value="ECO:0007669"/>
    <property type="project" value="InterPro"/>
</dbReference>
<dbReference type="PANTHER" id="PTHR24279:SF120">
    <property type="entry name" value="CYTOCHROME P450"/>
    <property type="match status" value="1"/>
</dbReference>
<dbReference type="AlphaFoldDB" id="A0A8J9YDV0"/>
<keyword evidence="3 8" id="KW-0349">Heme</keyword>
<evidence type="ECO:0000313" key="11">
    <source>
        <dbReference type="Proteomes" id="UP000838878"/>
    </source>
</evidence>
<dbReference type="PANTHER" id="PTHR24279">
    <property type="entry name" value="CYTOCHROME P450"/>
    <property type="match status" value="1"/>
</dbReference>
<dbReference type="InterPro" id="IPR036396">
    <property type="entry name" value="Cyt_P450_sf"/>
</dbReference>
<keyword evidence="5 9" id="KW-0560">Oxidoreductase</keyword>
<organism evidence="10 11">
    <name type="scientific">Brenthis ino</name>
    <name type="common">lesser marbled fritillary</name>
    <dbReference type="NCBI Taxonomy" id="405034"/>
    <lineage>
        <taxon>Eukaryota</taxon>
        <taxon>Metazoa</taxon>
        <taxon>Ecdysozoa</taxon>
        <taxon>Arthropoda</taxon>
        <taxon>Hexapoda</taxon>
        <taxon>Insecta</taxon>
        <taxon>Pterygota</taxon>
        <taxon>Neoptera</taxon>
        <taxon>Endopterygota</taxon>
        <taxon>Lepidoptera</taxon>
        <taxon>Glossata</taxon>
        <taxon>Ditrysia</taxon>
        <taxon>Papilionoidea</taxon>
        <taxon>Nymphalidae</taxon>
        <taxon>Heliconiinae</taxon>
        <taxon>Argynnini</taxon>
        <taxon>Brenthis</taxon>
    </lineage>
</organism>
<dbReference type="OrthoDB" id="3945418at2759"/>
<dbReference type="InterPro" id="IPR017972">
    <property type="entry name" value="Cyt_P450_CS"/>
</dbReference>
<keyword evidence="6 8" id="KW-0408">Iron</keyword>
<dbReference type="Pfam" id="PF00067">
    <property type="entry name" value="p450"/>
    <property type="match status" value="1"/>
</dbReference>
<dbReference type="GO" id="GO:0004497">
    <property type="term" value="F:monooxygenase activity"/>
    <property type="evidence" value="ECO:0007669"/>
    <property type="project" value="UniProtKB-KW"/>
</dbReference>
<dbReference type="PRINTS" id="PR00463">
    <property type="entry name" value="EP450I"/>
</dbReference>
<evidence type="ECO:0000256" key="8">
    <source>
        <dbReference type="PIRSR" id="PIRSR602401-1"/>
    </source>
</evidence>
<evidence type="ECO:0000256" key="6">
    <source>
        <dbReference type="ARBA" id="ARBA00023004"/>
    </source>
</evidence>
<proteinExistence type="inferred from homology"/>
<evidence type="ECO:0000256" key="3">
    <source>
        <dbReference type="ARBA" id="ARBA00022617"/>
    </source>
</evidence>
<dbReference type="InterPro" id="IPR050479">
    <property type="entry name" value="CYP11_CYP27_families"/>
</dbReference>
<comment type="cofactor">
    <cofactor evidence="1 8">
        <name>heme</name>
        <dbReference type="ChEBI" id="CHEBI:30413"/>
    </cofactor>
</comment>
<feature type="non-terminal residue" evidence="10">
    <location>
        <position position="407"/>
    </location>
</feature>
<keyword evidence="4 8" id="KW-0479">Metal-binding</keyword>
<feature type="binding site" description="axial binding residue" evidence="8">
    <location>
        <position position="385"/>
    </location>
    <ligand>
        <name>heme</name>
        <dbReference type="ChEBI" id="CHEBI:30413"/>
    </ligand>
    <ligandPart>
        <name>Fe</name>
        <dbReference type="ChEBI" id="CHEBI:18248"/>
    </ligandPart>
</feature>